<evidence type="ECO:0000313" key="1">
    <source>
        <dbReference type="EMBL" id="NEZ60310.1"/>
    </source>
</evidence>
<evidence type="ECO:0008006" key="3">
    <source>
        <dbReference type="Google" id="ProtNLM"/>
    </source>
</evidence>
<sequence>MGSIYLQFSHYQQLKYGVGSVEETVQWDERSAAQSLLILKLLPKFGYQNLFADWTFLNFLQYFGNSELRKTKGYGLSRNYFENVVDNDPYFISSYIFLVNSISIYAGQPEQTIELLEKGLVTMGPNKPNRSYFLWRHKGTDELLFIGNNKAAAESYRTAATWAEQSSDQDSHIVARLSRQTVDFLSTDPNSKAAQISAWSEVLLRATDDVIRQKATINIEALGGTILRAKNGQVTVRYNPNES</sequence>
<dbReference type="EMBL" id="QXHD01000004">
    <property type="protein sequence ID" value="NEZ60310.1"/>
    <property type="molecule type" value="Genomic_DNA"/>
</dbReference>
<name>A0A6M0RWP7_9CYAN</name>
<protein>
    <recommendedName>
        <fullName evidence="3">Tetratricopeptide repeat protein</fullName>
    </recommendedName>
</protein>
<accession>A0A6M0RWP7</accession>
<keyword evidence="2" id="KW-1185">Reference proteome</keyword>
<gene>
    <name evidence="1" type="ORF">DXZ20_32635</name>
</gene>
<comment type="caution">
    <text evidence="1">The sequence shown here is derived from an EMBL/GenBank/DDBJ whole genome shotgun (WGS) entry which is preliminary data.</text>
</comment>
<dbReference type="AlphaFoldDB" id="A0A6M0RWP7"/>
<organism evidence="1 2">
    <name type="scientific">Adonisia turfae CCMR0081</name>
    <dbReference type="NCBI Taxonomy" id="2292702"/>
    <lineage>
        <taxon>Bacteria</taxon>
        <taxon>Bacillati</taxon>
        <taxon>Cyanobacteriota</taxon>
        <taxon>Adonisia</taxon>
        <taxon>Adonisia turfae</taxon>
    </lineage>
</organism>
<evidence type="ECO:0000313" key="2">
    <source>
        <dbReference type="Proteomes" id="UP000481033"/>
    </source>
</evidence>
<dbReference type="Proteomes" id="UP000481033">
    <property type="component" value="Unassembled WGS sequence"/>
</dbReference>
<proteinExistence type="predicted"/>
<reference evidence="1 2" key="1">
    <citation type="journal article" date="2020" name="Microb. Ecol.">
        <title>Ecogenomics of the Marine Benthic Filamentous Cyanobacterium Adonisia.</title>
        <authorList>
            <person name="Walter J.M."/>
            <person name="Coutinho F.H."/>
            <person name="Leomil L."/>
            <person name="Hargreaves P.I."/>
            <person name="Campeao M.E."/>
            <person name="Vieira V.V."/>
            <person name="Silva B.S."/>
            <person name="Fistarol G.O."/>
            <person name="Salomon P.S."/>
            <person name="Sawabe T."/>
            <person name="Mino S."/>
            <person name="Hosokawa M."/>
            <person name="Miyashita H."/>
            <person name="Maruyama F."/>
            <person name="van Verk M.C."/>
            <person name="Dutilh B.E."/>
            <person name="Thompson C.C."/>
            <person name="Thompson F.L."/>
        </authorList>
    </citation>
    <scope>NUCLEOTIDE SEQUENCE [LARGE SCALE GENOMIC DNA]</scope>
    <source>
        <strain evidence="1 2">CCMR0081</strain>
    </source>
</reference>